<dbReference type="InterPro" id="IPR050950">
    <property type="entry name" value="HTH-type_LysR_regulators"/>
</dbReference>
<keyword evidence="3" id="KW-0238">DNA-binding</keyword>
<dbReference type="PANTHER" id="PTHR30419:SF8">
    <property type="entry name" value="NITROGEN ASSIMILATION TRANSCRIPTIONAL ACTIVATOR-RELATED"/>
    <property type="match status" value="1"/>
</dbReference>
<dbReference type="InterPro" id="IPR036388">
    <property type="entry name" value="WH-like_DNA-bd_sf"/>
</dbReference>
<evidence type="ECO:0000256" key="3">
    <source>
        <dbReference type="ARBA" id="ARBA00023125"/>
    </source>
</evidence>
<evidence type="ECO:0000259" key="5">
    <source>
        <dbReference type="PROSITE" id="PS50931"/>
    </source>
</evidence>
<dbReference type="Proteomes" id="UP000026682">
    <property type="component" value="Unassembled WGS sequence"/>
</dbReference>
<dbReference type="Gene3D" id="3.40.190.290">
    <property type="match status" value="1"/>
</dbReference>
<comment type="similarity">
    <text evidence="1">Belongs to the LysR transcriptional regulatory family.</text>
</comment>
<dbReference type="GO" id="GO:0005829">
    <property type="term" value="C:cytosol"/>
    <property type="evidence" value="ECO:0007669"/>
    <property type="project" value="TreeGrafter"/>
</dbReference>
<protein>
    <submittedName>
        <fullName evidence="6">Transcriptional regulator, LysR family</fullName>
    </submittedName>
</protein>
<keyword evidence="4" id="KW-0804">Transcription</keyword>
<dbReference type="GO" id="GO:0003677">
    <property type="term" value="F:DNA binding"/>
    <property type="evidence" value="ECO:0007669"/>
    <property type="project" value="UniProtKB-KW"/>
</dbReference>
<dbReference type="SUPFAM" id="SSF53850">
    <property type="entry name" value="Periplasmic binding protein-like II"/>
    <property type="match status" value="1"/>
</dbReference>
<dbReference type="Pfam" id="PF00126">
    <property type="entry name" value="HTH_1"/>
    <property type="match status" value="1"/>
</dbReference>
<organism evidence="6 7">
    <name type="scientific">Bordetella holmesii CDC-H585-BH</name>
    <dbReference type="NCBI Taxonomy" id="1331206"/>
    <lineage>
        <taxon>Bacteria</taxon>
        <taxon>Pseudomonadati</taxon>
        <taxon>Pseudomonadota</taxon>
        <taxon>Betaproteobacteria</taxon>
        <taxon>Burkholderiales</taxon>
        <taxon>Alcaligenaceae</taxon>
        <taxon>Bordetella</taxon>
    </lineage>
</organism>
<dbReference type="EMBL" id="JFZZ01000081">
    <property type="protein sequence ID" value="KAK90100.1"/>
    <property type="molecule type" value="Genomic_DNA"/>
</dbReference>
<gene>
    <name evidence="6" type="ORF">L497_1195</name>
</gene>
<dbReference type="InterPro" id="IPR036390">
    <property type="entry name" value="WH_DNA-bd_sf"/>
</dbReference>
<name>A0A158M358_9BORD</name>
<evidence type="ECO:0000313" key="7">
    <source>
        <dbReference type="Proteomes" id="UP000026682"/>
    </source>
</evidence>
<dbReference type="SUPFAM" id="SSF46785">
    <property type="entry name" value="Winged helix' DNA-binding domain"/>
    <property type="match status" value="1"/>
</dbReference>
<feature type="domain" description="HTH lysR-type" evidence="5">
    <location>
        <begin position="1"/>
        <end position="58"/>
    </location>
</feature>
<evidence type="ECO:0000256" key="4">
    <source>
        <dbReference type="ARBA" id="ARBA00023163"/>
    </source>
</evidence>
<dbReference type="Pfam" id="PF03466">
    <property type="entry name" value="LysR_substrate"/>
    <property type="match status" value="1"/>
</dbReference>
<dbReference type="AlphaFoldDB" id="A0A158M358"/>
<dbReference type="GeneID" id="93119962"/>
<dbReference type="STRING" id="35814.BBB42_09380"/>
<dbReference type="FunFam" id="1.10.10.10:FF:000001">
    <property type="entry name" value="LysR family transcriptional regulator"/>
    <property type="match status" value="1"/>
</dbReference>
<comment type="caution">
    <text evidence="6">The sequence shown here is derived from an EMBL/GenBank/DDBJ whole genome shotgun (WGS) entry which is preliminary data.</text>
</comment>
<reference evidence="6 7" key="1">
    <citation type="submission" date="2014-03" db="EMBL/GenBank/DDBJ databases">
        <title>Genome sequence of Bordetella holmseii.</title>
        <authorList>
            <person name="Harvill E."/>
            <person name="Goodfield L.L."/>
            <person name="Ivanov Y."/>
            <person name="Meyer J.A."/>
            <person name="Newth C."/>
            <person name="Cassiday P."/>
            <person name="Tondella M.L."/>
            <person name="Liao P."/>
            <person name="Zimmerman J."/>
            <person name="Meert K."/>
            <person name="Wessel D."/>
            <person name="Berger J."/>
            <person name="Dean J.M."/>
            <person name="Holubkov R."/>
            <person name="Burr J."/>
            <person name="Liu T."/>
            <person name="Brinkac L.M."/>
            <person name="Sanka R."/>
            <person name="Kim M."/>
            <person name="Losada L."/>
        </authorList>
    </citation>
    <scope>NUCLEOTIDE SEQUENCE [LARGE SCALE GENOMIC DNA]</scope>
    <source>
        <strain evidence="6 7">CDC-H585-BH</strain>
    </source>
</reference>
<dbReference type="Gene3D" id="1.10.10.10">
    <property type="entry name" value="Winged helix-like DNA-binding domain superfamily/Winged helix DNA-binding domain"/>
    <property type="match status" value="1"/>
</dbReference>
<dbReference type="PRINTS" id="PR00039">
    <property type="entry name" value="HTHLYSR"/>
</dbReference>
<proteinExistence type="inferred from homology"/>
<dbReference type="RefSeq" id="WP_005013854.1">
    <property type="nucleotide sequence ID" value="NZ_JFZZ01000081.1"/>
</dbReference>
<dbReference type="GO" id="GO:0003700">
    <property type="term" value="F:DNA-binding transcription factor activity"/>
    <property type="evidence" value="ECO:0007669"/>
    <property type="project" value="InterPro"/>
</dbReference>
<keyword evidence="2" id="KW-0805">Transcription regulation</keyword>
<sequence length="252" mass="27908">MELRDLRYFEVIAELGNVGHAAQMLHRTQPALSSSIRRLEASCGNALFERSGRGLRLTPAGEVLLRWAKRLKHDVQDAKREMTDLGQGIRGHVRLGIVPTAAQFILPAAVKQLLRTSPGVTLSTVVGVRDELTVLLSAGEIDLMVISEHSAQAGFVSEPLHSDHVVVVACANHPLLQQAKLTLKDMTHYDWVLQQPGSPTRAWIDQTFDSHNLPRPRVRLETTMLLMLPALIAATDWLGFFSVHRGIAWSRA</sequence>
<dbReference type="InterPro" id="IPR005119">
    <property type="entry name" value="LysR_subst-bd"/>
</dbReference>
<accession>A0A158M358</accession>
<evidence type="ECO:0000256" key="1">
    <source>
        <dbReference type="ARBA" id="ARBA00009437"/>
    </source>
</evidence>
<dbReference type="PATRIC" id="fig|1331206.3.peg.2246"/>
<dbReference type="PANTHER" id="PTHR30419">
    <property type="entry name" value="HTH-TYPE TRANSCRIPTIONAL REGULATOR YBHD"/>
    <property type="match status" value="1"/>
</dbReference>
<evidence type="ECO:0000313" key="6">
    <source>
        <dbReference type="EMBL" id="KAK90100.1"/>
    </source>
</evidence>
<dbReference type="InterPro" id="IPR000847">
    <property type="entry name" value="LysR_HTH_N"/>
</dbReference>
<dbReference type="PROSITE" id="PS50931">
    <property type="entry name" value="HTH_LYSR"/>
    <property type="match status" value="1"/>
</dbReference>
<evidence type="ECO:0000256" key="2">
    <source>
        <dbReference type="ARBA" id="ARBA00023015"/>
    </source>
</evidence>